<sequence length="105" mass="12451">MYSTVYASITQNTTPTTPTEAPKMPRKPLKHKPPIEAIFEFRWELREPSPEMKVDPHYKIPIGRMHDKVSDEYPFHEQLPTATMPDEIAGYVVQHRFRRYRSHDE</sequence>
<dbReference type="EMBL" id="MT776526">
    <property type="protein sequence ID" value="QNT35593.1"/>
    <property type="molecule type" value="Genomic_DNA"/>
</dbReference>
<name>A0A7H1KNS9_9EURY</name>
<feature type="region of interest" description="Disordered" evidence="1">
    <location>
        <begin position="1"/>
        <end position="30"/>
    </location>
</feature>
<gene>
    <name evidence="2" type="ORF">HCAOCCDF_00041</name>
</gene>
<proteinExistence type="predicted"/>
<reference evidence="2" key="1">
    <citation type="submission" date="2020-07" db="EMBL/GenBank/DDBJ databases">
        <title>Unique genomic features of the anaerobic methanotrophic archaea.</title>
        <authorList>
            <person name="Chadwick G.L."/>
            <person name="Skennerton C.T."/>
            <person name="Laso-Perez R."/>
            <person name="Leu A.O."/>
            <person name="Speth D.R."/>
            <person name="Yu H."/>
            <person name="Morgan-Lang C."/>
            <person name="Hatzenpichler R."/>
            <person name="Goudeau D."/>
            <person name="Malmstrom R."/>
            <person name="Brazelton W.J."/>
            <person name="Woyke T."/>
            <person name="Hallam S.J."/>
            <person name="Tyson G.W."/>
            <person name="Wegener G."/>
            <person name="Boetius A."/>
            <person name="Orphan V."/>
        </authorList>
    </citation>
    <scope>NUCLEOTIDE SEQUENCE</scope>
</reference>
<protein>
    <submittedName>
        <fullName evidence="2">Uncharacterized protein</fullName>
    </submittedName>
</protein>
<accession>A0A7H1KNS9</accession>
<dbReference type="AlphaFoldDB" id="A0A7H1KNS9"/>
<evidence type="ECO:0000256" key="1">
    <source>
        <dbReference type="SAM" id="MobiDB-lite"/>
    </source>
</evidence>
<feature type="compositionally biased region" description="Polar residues" evidence="1">
    <location>
        <begin position="1"/>
        <end position="12"/>
    </location>
</feature>
<evidence type="ECO:0000313" key="2">
    <source>
        <dbReference type="EMBL" id="QNT35593.1"/>
    </source>
</evidence>
<organism evidence="2">
    <name type="scientific">uncultured Methanosarcinales archaeon</name>
    <dbReference type="NCBI Taxonomy" id="183757"/>
    <lineage>
        <taxon>Archaea</taxon>
        <taxon>Methanobacteriati</taxon>
        <taxon>Methanobacteriota</taxon>
        <taxon>Stenosarchaea group</taxon>
        <taxon>Methanomicrobia</taxon>
        <taxon>Methanosarcinales</taxon>
        <taxon>environmental samples</taxon>
    </lineage>
</organism>